<reference evidence="1" key="2">
    <citation type="journal article" date="2022" name="New Phytol.">
        <title>Evolutionary transition to the ectomycorrhizal habit in the genomes of a hyperdiverse lineage of mushroom-forming fungi.</title>
        <authorList>
            <person name="Looney B."/>
            <person name="Miyauchi S."/>
            <person name="Morin E."/>
            <person name="Drula E."/>
            <person name="Courty P.E."/>
            <person name="Kohler A."/>
            <person name="Kuo A."/>
            <person name="LaButti K."/>
            <person name="Pangilinan J."/>
            <person name="Lipzen A."/>
            <person name="Riley R."/>
            <person name="Andreopoulos W."/>
            <person name="He G."/>
            <person name="Johnson J."/>
            <person name="Nolan M."/>
            <person name="Tritt A."/>
            <person name="Barry K.W."/>
            <person name="Grigoriev I.V."/>
            <person name="Nagy L.G."/>
            <person name="Hibbett D."/>
            <person name="Henrissat B."/>
            <person name="Matheny P.B."/>
            <person name="Labbe J."/>
            <person name="Martin F.M."/>
        </authorList>
    </citation>
    <scope>NUCLEOTIDE SEQUENCE</scope>
    <source>
        <strain evidence="1">HHB10654</strain>
    </source>
</reference>
<gene>
    <name evidence="1" type="ORF">BV25DRAFT_1818657</name>
</gene>
<evidence type="ECO:0000313" key="2">
    <source>
        <dbReference type="Proteomes" id="UP000814140"/>
    </source>
</evidence>
<reference evidence="1" key="1">
    <citation type="submission" date="2021-03" db="EMBL/GenBank/DDBJ databases">
        <authorList>
            <consortium name="DOE Joint Genome Institute"/>
            <person name="Ahrendt S."/>
            <person name="Looney B.P."/>
            <person name="Miyauchi S."/>
            <person name="Morin E."/>
            <person name="Drula E."/>
            <person name="Courty P.E."/>
            <person name="Chicoki N."/>
            <person name="Fauchery L."/>
            <person name="Kohler A."/>
            <person name="Kuo A."/>
            <person name="Labutti K."/>
            <person name="Pangilinan J."/>
            <person name="Lipzen A."/>
            <person name="Riley R."/>
            <person name="Andreopoulos W."/>
            <person name="He G."/>
            <person name="Johnson J."/>
            <person name="Barry K.W."/>
            <person name="Grigoriev I.V."/>
            <person name="Nagy L."/>
            <person name="Hibbett D."/>
            <person name="Henrissat B."/>
            <person name="Matheny P.B."/>
            <person name="Labbe J."/>
            <person name="Martin F."/>
        </authorList>
    </citation>
    <scope>NUCLEOTIDE SEQUENCE</scope>
    <source>
        <strain evidence="1">HHB10654</strain>
    </source>
</reference>
<comment type="caution">
    <text evidence="1">The sequence shown here is derived from an EMBL/GenBank/DDBJ whole genome shotgun (WGS) entry which is preliminary data.</text>
</comment>
<protein>
    <submittedName>
        <fullName evidence="1">WD40 repeat-like protein</fullName>
    </submittedName>
</protein>
<dbReference type="EMBL" id="MU277188">
    <property type="protein sequence ID" value="KAI0068270.1"/>
    <property type="molecule type" value="Genomic_DNA"/>
</dbReference>
<sequence>MPPEVIDVDGLSDGDDIQYIGRATPPIRATGIRYTHVLSSDNEDTNHPQRQRLPSVGATVMRPSHPPTASTSRPQSIASASTAAVSARGDSRANPRVQSALASAHRKQQEMKRLAGSQDVRYPSAKRQRMAAPVPSSSTRKRPREEVIIINSDDEASPSPARKLMKREHVSQMRMPSPPPPYRPPVTEPDSEEEYQGMHAGLDMRHPQNWKPPPRPLSGAIDRELAVSMTRLSMTNTEQRPRPKRLQGALVEPPVRLPSLRSQRENSDEPNMSWLWEEFAKVARPLFPKPQMYLQHRASRVAHAPSPIIGTLSQNLGLNNLVLSTSFRQAGGPINKVAQSSGFIAISSATPGGHRDPTDEDEWTHDPQNRDGTLQIWKNGSARTLHGHKARLRLRNNRSYEKYYTVNDVKFDPNRPGWMASAGNDCTVRLWRNGEERSELDYSDAPHDLSYRPTDSLLAVTCLDGYVYIHRRSHDGFSPQCTSLAVAPADGAHCTGAMVWGCKASNDKIFASSEPKDSEEETGYHKVFDINRGELLYELDAKESGDAMAIDAEGERLALFTNGPGATHTLRMYDVRRDRRIAVQKITLEPFMLDASVSPDALGEVTTASFSPDGVLLAVARNDDELHVYDSRFLGRGPMGVYPHSGDDRCMGSDRYGVTEATWVEGWGGYGLGIVSGGADGCVRLWDVRRSDKDVRNGVVLAQTDFDVGHFSLGDPHKGEKPLVV</sequence>
<name>A0ACB8TIQ6_9AGAM</name>
<proteinExistence type="predicted"/>
<dbReference type="Proteomes" id="UP000814140">
    <property type="component" value="Unassembled WGS sequence"/>
</dbReference>
<keyword evidence="2" id="KW-1185">Reference proteome</keyword>
<organism evidence="1 2">
    <name type="scientific">Artomyces pyxidatus</name>
    <dbReference type="NCBI Taxonomy" id="48021"/>
    <lineage>
        <taxon>Eukaryota</taxon>
        <taxon>Fungi</taxon>
        <taxon>Dikarya</taxon>
        <taxon>Basidiomycota</taxon>
        <taxon>Agaricomycotina</taxon>
        <taxon>Agaricomycetes</taxon>
        <taxon>Russulales</taxon>
        <taxon>Auriscalpiaceae</taxon>
        <taxon>Artomyces</taxon>
    </lineage>
</organism>
<accession>A0ACB8TIQ6</accession>
<evidence type="ECO:0000313" key="1">
    <source>
        <dbReference type="EMBL" id="KAI0068270.1"/>
    </source>
</evidence>